<keyword evidence="2" id="KW-0963">Cytoplasm</keyword>
<evidence type="ECO:0000259" key="11">
    <source>
        <dbReference type="PROSITE" id="PS51399"/>
    </source>
</evidence>
<feature type="region of interest" description="Disordered" evidence="10">
    <location>
        <begin position="156"/>
        <end position="178"/>
    </location>
</feature>
<gene>
    <name evidence="12" type="primary">UBXN11</name>
</gene>
<dbReference type="Proteomes" id="UP000594220">
    <property type="component" value="Unplaced"/>
</dbReference>
<feature type="domain" description="SEP" evidence="11">
    <location>
        <begin position="96"/>
        <end position="161"/>
    </location>
</feature>
<dbReference type="GO" id="GO:0043130">
    <property type="term" value="F:ubiquitin binding"/>
    <property type="evidence" value="ECO:0007669"/>
    <property type="project" value="TreeGrafter"/>
</dbReference>
<dbReference type="Gene3D" id="3.30.420.210">
    <property type="entry name" value="SEP domain"/>
    <property type="match status" value="1"/>
</dbReference>
<dbReference type="OMA" id="KEASWPS"/>
<evidence type="ECO:0000256" key="4">
    <source>
        <dbReference type="ARBA" id="ARBA00023212"/>
    </source>
</evidence>
<evidence type="ECO:0000313" key="13">
    <source>
        <dbReference type="Proteomes" id="UP000594220"/>
    </source>
</evidence>
<evidence type="ECO:0000313" key="12">
    <source>
        <dbReference type="Ensembl" id="ENSCPRP00005005886.1"/>
    </source>
</evidence>
<dbReference type="Ensembl" id="ENSCPRT00005006905.1">
    <property type="protein sequence ID" value="ENSCPRP00005005886.1"/>
    <property type="gene ID" value="ENSCPRG00005004218.1"/>
</dbReference>
<evidence type="ECO:0000256" key="1">
    <source>
        <dbReference type="ARBA" id="ARBA00004245"/>
    </source>
</evidence>
<dbReference type="PROSITE" id="PS51399">
    <property type="entry name" value="SEP"/>
    <property type="match status" value="1"/>
</dbReference>
<evidence type="ECO:0000256" key="8">
    <source>
        <dbReference type="ARBA" id="ARBA00075811"/>
    </source>
</evidence>
<dbReference type="InterPro" id="IPR036241">
    <property type="entry name" value="NSFL1C_SEP_dom_sf"/>
</dbReference>
<keyword evidence="13" id="KW-1185">Reference proteome</keyword>
<dbReference type="InterPro" id="IPR012989">
    <property type="entry name" value="SEP_domain"/>
</dbReference>
<proteinExistence type="predicted"/>
<comment type="function">
    <text evidence="5">May be involved in the reorganization of actin cytoskeleton mediated by RND1, RND2 and RND3. Promotes RHOA activation mediated by GNA12 and GNA13.</text>
</comment>
<dbReference type="PANTHER" id="PTHR23333:SF4">
    <property type="entry name" value="UBX DOMAIN-CONTAINING PROTEIN 11"/>
    <property type="match status" value="1"/>
</dbReference>
<organism evidence="12 13">
    <name type="scientific">Crocodylus porosus</name>
    <name type="common">Saltwater crocodile</name>
    <name type="synonym">Estuarine crocodile</name>
    <dbReference type="NCBI Taxonomy" id="8502"/>
    <lineage>
        <taxon>Eukaryota</taxon>
        <taxon>Metazoa</taxon>
        <taxon>Chordata</taxon>
        <taxon>Craniata</taxon>
        <taxon>Vertebrata</taxon>
        <taxon>Euteleostomi</taxon>
        <taxon>Archelosauria</taxon>
        <taxon>Archosauria</taxon>
        <taxon>Crocodylia</taxon>
        <taxon>Longirostres</taxon>
        <taxon>Crocodylidae</taxon>
        <taxon>Crocodylus</taxon>
    </lineage>
</organism>
<dbReference type="SUPFAM" id="SSF102848">
    <property type="entry name" value="NSFL1 (p97 ATPase) cofactor p47, SEP domain"/>
    <property type="match status" value="1"/>
</dbReference>
<protein>
    <recommendedName>
        <fullName evidence="7">UBX domain-containing protein 11</fullName>
    </recommendedName>
    <alternativeName>
        <fullName evidence="9">Socius</fullName>
    </alternativeName>
    <alternativeName>
        <fullName evidence="8">UBX domain-containing protein 5</fullName>
    </alternativeName>
</protein>
<reference evidence="12" key="1">
    <citation type="submission" date="2025-08" db="UniProtKB">
        <authorList>
            <consortium name="Ensembl"/>
        </authorList>
    </citation>
    <scope>IDENTIFICATION</scope>
</reference>
<evidence type="ECO:0000256" key="5">
    <source>
        <dbReference type="ARBA" id="ARBA00059434"/>
    </source>
</evidence>
<evidence type="ECO:0000256" key="10">
    <source>
        <dbReference type="SAM" id="MobiDB-lite"/>
    </source>
</evidence>
<name>A0A7M4E852_CROPO</name>
<keyword evidence="3" id="KW-0175">Coiled coil</keyword>
<accession>A0A7M4E852</accession>
<keyword evidence="4" id="KW-0206">Cytoskeleton</keyword>
<evidence type="ECO:0000256" key="6">
    <source>
        <dbReference type="ARBA" id="ARBA00062345"/>
    </source>
</evidence>
<evidence type="ECO:0000256" key="7">
    <source>
        <dbReference type="ARBA" id="ARBA00073759"/>
    </source>
</evidence>
<comment type="subcellular location">
    <subcellularLocation>
        <location evidence="1">Cytoplasm</location>
        <location evidence="1">Cytoskeleton</location>
    </subcellularLocation>
</comment>
<dbReference type="GO" id="GO:0043161">
    <property type="term" value="P:proteasome-mediated ubiquitin-dependent protein catabolic process"/>
    <property type="evidence" value="ECO:0007669"/>
    <property type="project" value="TreeGrafter"/>
</dbReference>
<evidence type="ECO:0000256" key="9">
    <source>
        <dbReference type="ARBA" id="ARBA00081109"/>
    </source>
</evidence>
<dbReference type="GeneTree" id="ENSGT00520000055567"/>
<dbReference type="GO" id="GO:0005856">
    <property type="term" value="C:cytoskeleton"/>
    <property type="evidence" value="ECO:0007669"/>
    <property type="project" value="UniProtKB-SubCell"/>
</dbReference>
<reference evidence="12" key="2">
    <citation type="submission" date="2025-09" db="UniProtKB">
        <authorList>
            <consortium name="Ensembl"/>
        </authorList>
    </citation>
    <scope>IDENTIFICATION</scope>
</reference>
<evidence type="ECO:0000256" key="3">
    <source>
        <dbReference type="ARBA" id="ARBA00023054"/>
    </source>
</evidence>
<dbReference type="SMART" id="SM00553">
    <property type="entry name" value="SEP"/>
    <property type="match status" value="1"/>
</dbReference>
<sequence length="307" mass="33713">AQTSPSSFLSPLQRFLNDYGLIWVGERNEELEDLESSGKEASWPSRVFWKPGVSTAPKPLIDFDLILENLKDLNVLAGEGVSQIQHTAGGARLREPESVSLTLYKNGIVMFNGPFRSYEEPSTQQCLQDILDGYFPSELQACYPAGVPFQVRQAAPSGDFPGQGQKVGHAKPSEVQETSPKLSLEQFLNKLPRCVIRDGHVIDVRGSIKAMLQGSRGSSIILVETPALTAAGDPDQPPAPGICTLRVRSESGEQSYLVKMLFTETIGDLRQHLTRSRWVPPTSRREFGPLALFPCSQDPILYGTMGN</sequence>
<evidence type="ECO:0000256" key="2">
    <source>
        <dbReference type="ARBA" id="ARBA00022490"/>
    </source>
</evidence>
<dbReference type="Pfam" id="PF08059">
    <property type="entry name" value="SEP"/>
    <property type="match status" value="1"/>
</dbReference>
<dbReference type="PANTHER" id="PTHR23333">
    <property type="entry name" value="UBX DOMAIN CONTAINING PROTEIN"/>
    <property type="match status" value="1"/>
</dbReference>
<dbReference type="FunFam" id="3.30.420.210:FF:000003">
    <property type="entry name" value="UBX domain protein 11"/>
    <property type="match status" value="1"/>
</dbReference>
<comment type="subunit">
    <text evidence="6">Interacts with GNA12, GNA13, RND1, RND2 and RND3.</text>
</comment>
<dbReference type="AlphaFoldDB" id="A0A7M4E852"/>